<dbReference type="Proteomes" id="UP000013893">
    <property type="component" value="Chromosome"/>
</dbReference>
<evidence type="ECO:0000313" key="3">
    <source>
        <dbReference type="Proteomes" id="UP000013893"/>
    </source>
</evidence>
<organism evidence="2 3">
    <name type="scientific">Candidatus Saccharimonas aalborgensis</name>
    <dbReference type="NCBI Taxonomy" id="1332188"/>
    <lineage>
        <taxon>Bacteria</taxon>
        <taxon>Candidatus Saccharimonadota</taxon>
        <taxon>Candidatus Saccharimonadia</taxon>
        <taxon>Candidatus Saccharimonadales</taxon>
        <taxon>Candidatus Saccharimonadaceae</taxon>
        <taxon>Candidatus Saccharimonas</taxon>
    </lineage>
</organism>
<keyword evidence="3" id="KW-1185">Reference proteome</keyword>
<gene>
    <name evidence="2" type="ORF">L336_0829</name>
</gene>
<evidence type="ECO:0000259" key="1">
    <source>
        <dbReference type="Pfam" id="PF18451"/>
    </source>
</evidence>
<protein>
    <recommendedName>
        <fullName evidence="1">tRNA nuclease CdiA C-terminal domain-containing protein</fullName>
    </recommendedName>
</protein>
<dbReference type="RefSeq" id="WP_015641981.1">
    <property type="nucleotide sequence ID" value="NC_021219.1"/>
</dbReference>
<dbReference type="AlphaFoldDB" id="R4PZ51"/>
<dbReference type="OrthoDB" id="2042337at2"/>
<evidence type="ECO:0000313" key="2">
    <source>
        <dbReference type="EMBL" id="AGL62531.1"/>
    </source>
</evidence>
<sequence length="128" mass="14838">MSKKYEVVVKTDLIDSPHDHEMTAAVILAHHFKTNVIFLRPERKKTPDIEANGTKWEVKSPKGDGRKTIDNNLRTARKQSHNIVIDLRRAKLHQKKAEARIRYYLASGPHDIKRLKIITKARKIIDIL</sequence>
<dbReference type="Gene3D" id="3.40.1350.120">
    <property type="match status" value="1"/>
</dbReference>
<proteinExistence type="predicted"/>
<feature type="domain" description="tRNA nuclease CdiA C-terminal" evidence="1">
    <location>
        <begin position="45"/>
        <end position="124"/>
    </location>
</feature>
<name>R4PZ51_9BACT</name>
<dbReference type="InterPro" id="IPR040559">
    <property type="entry name" value="CdiA_C"/>
</dbReference>
<accession>R4PZ51</accession>
<dbReference type="KEGG" id="saal:L336_0829"/>
<dbReference type="Pfam" id="PF18451">
    <property type="entry name" value="CdiA_C"/>
    <property type="match status" value="1"/>
</dbReference>
<reference evidence="2 3" key="1">
    <citation type="journal article" date="2013" name="Nat. Biotechnol.">
        <title>Genome sequences of rare, uncultured bacteria obtained by differential coverage binning of multiple metagenomes.</title>
        <authorList>
            <person name="Albertsen M."/>
            <person name="Hugenholtz P."/>
            <person name="Skarshewski A."/>
            <person name="Nielsen K.L."/>
            <person name="Tyson G.W."/>
            <person name="Nielsen P.H."/>
        </authorList>
    </citation>
    <scope>NUCLEOTIDE SEQUENCE [LARGE SCALE GENOMIC DNA]</scope>
    <source>
        <strain evidence="2">TM71</strain>
    </source>
</reference>
<dbReference type="HOGENOM" id="CLU_1956156_0_0_0"/>
<dbReference type="EMBL" id="CP005957">
    <property type="protein sequence ID" value="AGL62531.1"/>
    <property type="molecule type" value="Genomic_DNA"/>
</dbReference>